<dbReference type="AlphaFoldDB" id="A0A380KZQ3"/>
<organism evidence="2 3">
    <name type="scientific">Streptococcus massiliensis</name>
    <dbReference type="NCBI Taxonomy" id="313439"/>
    <lineage>
        <taxon>Bacteria</taxon>
        <taxon>Bacillati</taxon>
        <taxon>Bacillota</taxon>
        <taxon>Bacilli</taxon>
        <taxon>Lactobacillales</taxon>
        <taxon>Streptococcaceae</taxon>
        <taxon>Streptococcus</taxon>
    </lineage>
</organism>
<dbReference type="REBASE" id="417832">
    <property type="entry name" value="C.Sma13765IP"/>
</dbReference>
<dbReference type="Pfam" id="PF13443">
    <property type="entry name" value="HTH_26"/>
    <property type="match status" value="1"/>
</dbReference>
<dbReference type="Proteomes" id="UP000254634">
    <property type="component" value="Unassembled WGS sequence"/>
</dbReference>
<dbReference type="InterPro" id="IPR010982">
    <property type="entry name" value="Lambda_DNA-bd_dom_sf"/>
</dbReference>
<gene>
    <name evidence="2" type="primary">vanUG2</name>
    <name evidence="2" type="ORF">NCTC13765_01279</name>
</gene>
<dbReference type="STRING" id="1123307.GCA_000380065_00864"/>
<sequence length="77" mass="8898">MAISYNKLWKLLIDKNMTKTDLKNITGMNSVTLANMGKDKYVSLRMIDRICDELDCGVSDIIEHIADENFEREDKND</sequence>
<protein>
    <submittedName>
        <fullName evidence="2">VanUG2</fullName>
    </submittedName>
</protein>
<keyword evidence="3" id="KW-1185">Reference proteome</keyword>
<dbReference type="RefSeq" id="WP_018371558.1">
    <property type="nucleotide sequence ID" value="NZ_UHFR01000005.1"/>
</dbReference>
<dbReference type="InterPro" id="IPR001387">
    <property type="entry name" value="Cro/C1-type_HTH"/>
</dbReference>
<proteinExistence type="predicted"/>
<accession>A0A380KZQ3</accession>
<reference evidence="2" key="1">
    <citation type="submission" date="2018-06" db="EMBL/GenBank/DDBJ databases">
        <authorList>
            <consortium name="Pathogen Informatics"/>
            <person name="Doyle S."/>
        </authorList>
    </citation>
    <scope>NUCLEOTIDE SEQUENCE [LARGE SCALE GENOMIC DNA]</scope>
    <source>
        <strain evidence="2">NCTC13765</strain>
    </source>
</reference>
<dbReference type="OrthoDB" id="9805309at2"/>
<evidence type="ECO:0000313" key="3">
    <source>
        <dbReference type="Proteomes" id="UP000254634"/>
    </source>
</evidence>
<dbReference type="Gene3D" id="1.10.260.40">
    <property type="entry name" value="lambda repressor-like DNA-binding domains"/>
    <property type="match status" value="1"/>
</dbReference>
<name>A0A380KZQ3_9STRE</name>
<dbReference type="EMBL" id="UHFR01000005">
    <property type="protein sequence ID" value="SUN76779.1"/>
    <property type="molecule type" value="Genomic_DNA"/>
</dbReference>
<dbReference type="GO" id="GO:0003677">
    <property type="term" value="F:DNA binding"/>
    <property type="evidence" value="ECO:0007669"/>
    <property type="project" value="InterPro"/>
</dbReference>
<dbReference type="SUPFAM" id="SSF47413">
    <property type="entry name" value="lambda repressor-like DNA-binding domains"/>
    <property type="match status" value="1"/>
</dbReference>
<evidence type="ECO:0000259" key="1">
    <source>
        <dbReference type="Pfam" id="PF13443"/>
    </source>
</evidence>
<evidence type="ECO:0000313" key="2">
    <source>
        <dbReference type="EMBL" id="SUN76779.1"/>
    </source>
</evidence>
<feature type="domain" description="HTH cro/C1-type" evidence="1">
    <location>
        <begin position="7"/>
        <end position="67"/>
    </location>
</feature>